<accession>A0A317SQ48</accession>
<evidence type="ECO:0000313" key="1">
    <source>
        <dbReference type="EMBL" id="PWW76574.1"/>
    </source>
</evidence>
<dbReference type="Proteomes" id="UP000246991">
    <property type="component" value="Unassembled WGS sequence"/>
</dbReference>
<dbReference type="EMBL" id="PYWC01000032">
    <property type="protein sequence ID" value="PWW76575.1"/>
    <property type="molecule type" value="Genomic_DNA"/>
</dbReference>
<comment type="caution">
    <text evidence="2">The sequence shown here is derived from an EMBL/GenBank/DDBJ whole genome shotgun (WGS) entry which is preliminary data.</text>
</comment>
<evidence type="ECO:0000313" key="3">
    <source>
        <dbReference type="Proteomes" id="UP000246991"/>
    </source>
</evidence>
<name>A0A317SQ48_9PEZI</name>
<evidence type="ECO:0000313" key="2">
    <source>
        <dbReference type="EMBL" id="PWW76575.1"/>
    </source>
</evidence>
<organism evidence="2 3">
    <name type="scientific">Tuber magnatum</name>
    <name type="common">white Piedmont truffle</name>
    <dbReference type="NCBI Taxonomy" id="42249"/>
    <lineage>
        <taxon>Eukaryota</taxon>
        <taxon>Fungi</taxon>
        <taxon>Dikarya</taxon>
        <taxon>Ascomycota</taxon>
        <taxon>Pezizomycotina</taxon>
        <taxon>Pezizomycetes</taxon>
        <taxon>Pezizales</taxon>
        <taxon>Tuberaceae</taxon>
        <taxon>Tuber</taxon>
    </lineage>
</organism>
<protein>
    <submittedName>
        <fullName evidence="2">Uncharacterized protein</fullName>
    </submittedName>
</protein>
<proteinExistence type="predicted"/>
<reference evidence="2 3" key="1">
    <citation type="submission" date="2018-03" db="EMBL/GenBank/DDBJ databases">
        <title>Genomes of Pezizomycetes fungi and the evolution of truffles.</title>
        <authorList>
            <person name="Murat C."/>
            <person name="Payen T."/>
            <person name="Noel B."/>
            <person name="Kuo A."/>
            <person name="Martin F.M."/>
        </authorList>
    </citation>
    <scope>NUCLEOTIDE SEQUENCE [LARGE SCALE GENOMIC DNA]</scope>
    <source>
        <strain evidence="2">091103-1</strain>
    </source>
</reference>
<dbReference type="AlphaFoldDB" id="A0A317SQ48"/>
<keyword evidence="3" id="KW-1185">Reference proteome</keyword>
<gene>
    <name evidence="1" type="ORF">C7212DRAFT_344167</name>
    <name evidence="2" type="ORF">C7212DRAFT_344168</name>
</gene>
<dbReference type="EMBL" id="PYWC01000032">
    <property type="protein sequence ID" value="PWW76574.1"/>
    <property type="molecule type" value="Genomic_DNA"/>
</dbReference>
<sequence length="109" mass="12535">MSGTISAMIRYLEYQEGLVQYGVEDTCLAGHPPQYSWGFPLPPSPKRLIAAVDKPDSIRADIYKYLLSRFQHFTFQGVQFIQTRRREEECGFSFGSYNATCYIARLPLE</sequence>